<dbReference type="InterPro" id="IPR014748">
    <property type="entry name" value="Enoyl-CoA_hydra_C"/>
</dbReference>
<evidence type="ECO:0000313" key="3">
    <source>
        <dbReference type="Proteomes" id="UP000270219"/>
    </source>
</evidence>
<dbReference type="Proteomes" id="UP000270219">
    <property type="component" value="Unassembled WGS sequence"/>
</dbReference>
<dbReference type="InterPro" id="IPR029045">
    <property type="entry name" value="ClpP/crotonase-like_dom_sf"/>
</dbReference>
<organism evidence="2 3">
    <name type="scientific">Oceanobacillus piezotolerans</name>
    <dbReference type="NCBI Taxonomy" id="2448030"/>
    <lineage>
        <taxon>Bacteria</taxon>
        <taxon>Bacillati</taxon>
        <taxon>Bacillota</taxon>
        <taxon>Bacilli</taxon>
        <taxon>Bacillales</taxon>
        <taxon>Bacillaceae</taxon>
        <taxon>Oceanobacillus</taxon>
    </lineage>
</organism>
<dbReference type="CDD" id="cd06558">
    <property type="entry name" value="crotonase-like"/>
    <property type="match status" value="1"/>
</dbReference>
<dbReference type="RefSeq" id="WP_121522116.1">
    <property type="nucleotide sequence ID" value="NZ_RCHR01000002.1"/>
</dbReference>
<comment type="caution">
    <text evidence="2">The sequence shown here is derived from an EMBL/GenBank/DDBJ whole genome shotgun (WGS) entry which is preliminary data.</text>
</comment>
<gene>
    <name evidence="2" type="ORF">D8M04_06605</name>
</gene>
<dbReference type="NCBIfam" id="NF006109">
    <property type="entry name" value="PRK08260.1"/>
    <property type="match status" value="1"/>
</dbReference>
<dbReference type="Gene3D" id="1.10.12.10">
    <property type="entry name" value="Lyase 2-enoyl-coa Hydratase, Chain A, domain 2"/>
    <property type="match status" value="1"/>
</dbReference>
<name>A0A498D829_9BACI</name>
<proteinExistence type="inferred from homology"/>
<comment type="similarity">
    <text evidence="1">Belongs to the enoyl-CoA hydratase/isomerase family.</text>
</comment>
<evidence type="ECO:0000313" key="2">
    <source>
        <dbReference type="EMBL" id="RLL46865.1"/>
    </source>
</evidence>
<dbReference type="OrthoDB" id="9775794at2"/>
<dbReference type="AlphaFoldDB" id="A0A498D829"/>
<protein>
    <submittedName>
        <fullName evidence="2">Enoyl-CoA hydratase</fullName>
        <ecNumber evidence="2">4.2.1.17</ecNumber>
    </submittedName>
</protein>
<dbReference type="PANTHER" id="PTHR43684:SF4">
    <property type="entry name" value="ENOYL-COA HYDRATASE_ISOMERASE FAMILY PROTEIN (AFU_ORTHOLOGUE AFUA_1G01890)"/>
    <property type="match status" value="1"/>
</dbReference>
<evidence type="ECO:0000256" key="1">
    <source>
        <dbReference type="ARBA" id="ARBA00005254"/>
    </source>
</evidence>
<reference evidence="2 3" key="1">
    <citation type="submission" date="2018-10" db="EMBL/GenBank/DDBJ databases">
        <title>Oceanobacillus sp. YLB-02 draft genome.</title>
        <authorList>
            <person name="Yu L."/>
        </authorList>
    </citation>
    <scope>NUCLEOTIDE SEQUENCE [LARGE SCALE GENOMIC DNA]</scope>
    <source>
        <strain evidence="2 3">YLB-02</strain>
    </source>
</reference>
<dbReference type="InterPro" id="IPR001753">
    <property type="entry name" value="Enoyl-CoA_hydra/iso"/>
</dbReference>
<dbReference type="PANTHER" id="PTHR43684">
    <property type="match status" value="1"/>
</dbReference>
<dbReference type="Gene3D" id="3.90.226.10">
    <property type="entry name" value="2-enoyl-CoA Hydratase, Chain A, domain 1"/>
    <property type="match status" value="1"/>
</dbReference>
<keyword evidence="2" id="KW-0456">Lyase</keyword>
<keyword evidence="3" id="KW-1185">Reference proteome</keyword>
<sequence>MYKTIKTDITDKIMTITLNRPDRLNAYTELMGDEIIAALDYADENDEVRVVIMTGEGKGFCAGADLDKDASIFQSDIPIEDYRDGGGLVSLRIYELKKPIIAAINGPAVGVGITMTLPMDIRIASDNAKMGFVFARRGIAQEACSGWFLPRVVGISKAMEWVSTGRVFPAVEAKEHGLVSRVVPAEELIPTARKLAAEIAENTSAMSVALNRQLMYRMLGADHPMESHKVESKYIYWTGRNADVKEGVNAFLEKRKPEFTLKVSSDMPDFFPWWEKREFDQ</sequence>
<dbReference type="EC" id="4.2.1.17" evidence="2"/>
<dbReference type="GO" id="GO:0004300">
    <property type="term" value="F:enoyl-CoA hydratase activity"/>
    <property type="evidence" value="ECO:0007669"/>
    <property type="project" value="UniProtKB-EC"/>
</dbReference>
<dbReference type="SUPFAM" id="SSF52096">
    <property type="entry name" value="ClpP/crotonase"/>
    <property type="match status" value="1"/>
</dbReference>
<dbReference type="Pfam" id="PF00378">
    <property type="entry name" value="ECH_1"/>
    <property type="match status" value="1"/>
</dbReference>
<accession>A0A498D829</accession>
<dbReference type="InterPro" id="IPR051053">
    <property type="entry name" value="ECH/Chromodomain_protein"/>
</dbReference>
<dbReference type="EMBL" id="RCHR01000002">
    <property type="protein sequence ID" value="RLL46865.1"/>
    <property type="molecule type" value="Genomic_DNA"/>
</dbReference>